<evidence type="ECO:0000256" key="4">
    <source>
        <dbReference type="ARBA" id="ARBA00022617"/>
    </source>
</evidence>
<feature type="region of interest" description="Disordered" evidence="11">
    <location>
        <begin position="383"/>
        <end position="453"/>
    </location>
</feature>
<keyword evidence="8 10" id="KW-0411">Iron-sulfur</keyword>
<dbReference type="Pfam" id="PF04055">
    <property type="entry name" value="Radical_SAM"/>
    <property type="match status" value="1"/>
</dbReference>
<dbReference type="GO" id="GO:0006779">
    <property type="term" value="P:porphyrin-containing compound biosynthetic process"/>
    <property type="evidence" value="ECO:0007669"/>
    <property type="project" value="InterPro"/>
</dbReference>
<dbReference type="RefSeq" id="WP_174403389.1">
    <property type="nucleotide sequence ID" value="NZ_BLVO01000001.1"/>
</dbReference>
<dbReference type="SFLD" id="SFLDS00029">
    <property type="entry name" value="Radical_SAM"/>
    <property type="match status" value="1"/>
</dbReference>
<dbReference type="SFLD" id="SFLDF00562">
    <property type="entry name" value="HemN-like__clustered_with_heat"/>
    <property type="match status" value="1"/>
</dbReference>
<keyword evidence="9 10" id="KW-0143">Chaperone</keyword>
<gene>
    <name evidence="13" type="ORF">DSM101010T_00420</name>
</gene>
<comment type="subcellular location">
    <subcellularLocation>
        <location evidence="10">Cytoplasm</location>
    </subcellularLocation>
</comment>
<evidence type="ECO:0000256" key="2">
    <source>
        <dbReference type="ARBA" id="ARBA00006100"/>
    </source>
</evidence>
<dbReference type="InterPro" id="IPR034505">
    <property type="entry name" value="Coproporphyrinogen-III_oxidase"/>
</dbReference>
<feature type="domain" description="Radical SAM core" evidence="12">
    <location>
        <begin position="1"/>
        <end position="232"/>
    </location>
</feature>
<comment type="function">
    <text evidence="10">Probably acts as a heme chaperone, transferring heme to an unknown acceptor. Binds one molecule of heme per monomer, possibly covalently. Binds 1 [4Fe-4S] cluster. The cluster is coordinated with 3 cysteines and an exchangeable S-adenosyl-L-methionine.</text>
</comment>
<dbReference type="CDD" id="cd01335">
    <property type="entry name" value="Radical_SAM"/>
    <property type="match status" value="1"/>
</dbReference>
<keyword evidence="4 10" id="KW-0349">Heme</keyword>
<dbReference type="SUPFAM" id="SSF102114">
    <property type="entry name" value="Radical SAM enzymes"/>
    <property type="match status" value="1"/>
</dbReference>
<feature type="compositionally biased region" description="Gly residues" evidence="11">
    <location>
        <begin position="397"/>
        <end position="411"/>
    </location>
</feature>
<dbReference type="InterPro" id="IPR013785">
    <property type="entry name" value="Aldolase_TIM"/>
</dbReference>
<dbReference type="InterPro" id="IPR004559">
    <property type="entry name" value="HemW-like"/>
</dbReference>
<accession>A0A7J0BDD1</accession>
<feature type="compositionally biased region" description="Basic and acidic residues" evidence="11">
    <location>
        <begin position="412"/>
        <end position="422"/>
    </location>
</feature>
<comment type="cofactor">
    <cofactor evidence="1">
        <name>[4Fe-4S] cluster</name>
        <dbReference type="ChEBI" id="CHEBI:49883"/>
    </cofactor>
</comment>
<dbReference type="SFLD" id="SFLDG01065">
    <property type="entry name" value="anaerobic_coproporphyrinogen-I"/>
    <property type="match status" value="1"/>
</dbReference>
<evidence type="ECO:0000256" key="7">
    <source>
        <dbReference type="ARBA" id="ARBA00023004"/>
    </source>
</evidence>
<keyword evidence="6 10" id="KW-0479">Metal-binding</keyword>
<evidence type="ECO:0000256" key="3">
    <source>
        <dbReference type="ARBA" id="ARBA00017228"/>
    </source>
</evidence>
<dbReference type="GO" id="GO:0051539">
    <property type="term" value="F:4 iron, 4 sulfur cluster binding"/>
    <property type="evidence" value="ECO:0007669"/>
    <property type="project" value="UniProtKB-UniRule"/>
</dbReference>
<dbReference type="GO" id="GO:0004109">
    <property type="term" value="F:coproporphyrinogen oxidase activity"/>
    <property type="evidence" value="ECO:0007669"/>
    <property type="project" value="InterPro"/>
</dbReference>
<sequence length="453" mass="49958">MLVYIHVPFCRSKCGYCAFHSEVPQGDAMQRYVDALLREVALWGDRLGNVPVETVFFGGGTPSMLPARAVAVVMDRIRKAFAVDRTAEVSLEANPESVANMDYMKTLLDAGVNRLSMGFQSMNPASLRQLGRPHSVRDAIRTFELARTMGFANINLDFIWGLPDQRLKLWLEDLRAIVRLGPDHLSCYGLTIEEGTPLELAVQKGRLTLPDDGEQGKMFIYGADYLESQGYLQYEISNFARMGFQCRHNMGYWEGADYLGMGPAAVSTLQGRRWTNPCALDEYAATVDAGTIGHDAETLTLMERVQELVMLRLRTTRGLRVKAYRELTGRDFIRDNKSLIHALHRNQLVRIRNGYLSLTRNGLLVSNAILERFFSEMETVLGDSRPVPAKEPEVLGNGSGPGSASGQGDGQGSDRGRGRGNDRGSGQENRLSGPEQKEGSTAAPEHGQGGGSH</sequence>
<dbReference type="PANTHER" id="PTHR13932">
    <property type="entry name" value="COPROPORPHYRINIGEN III OXIDASE"/>
    <property type="match status" value="1"/>
</dbReference>
<dbReference type="InterPro" id="IPR007197">
    <property type="entry name" value="rSAM"/>
</dbReference>
<dbReference type="PROSITE" id="PS51918">
    <property type="entry name" value="RADICAL_SAM"/>
    <property type="match status" value="1"/>
</dbReference>
<evidence type="ECO:0000259" key="12">
    <source>
        <dbReference type="PROSITE" id="PS51918"/>
    </source>
</evidence>
<evidence type="ECO:0000256" key="5">
    <source>
        <dbReference type="ARBA" id="ARBA00022691"/>
    </source>
</evidence>
<protein>
    <recommendedName>
        <fullName evidence="3 10">Heme chaperone HemW</fullName>
    </recommendedName>
</protein>
<dbReference type="Pfam" id="PF06969">
    <property type="entry name" value="HemN_C"/>
    <property type="match status" value="1"/>
</dbReference>
<dbReference type="GO" id="GO:0005737">
    <property type="term" value="C:cytoplasm"/>
    <property type="evidence" value="ECO:0007669"/>
    <property type="project" value="UniProtKB-SubCell"/>
</dbReference>
<dbReference type="NCBIfam" id="TIGR00539">
    <property type="entry name" value="hemN_rel"/>
    <property type="match status" value="1"/>
</dbReference>
<organism evidence="13 14">
    <name type="scientific">Desulfovibrio subterraneus</name>
    <dbReference type="NCBI Taxonomy" id="2718620"/>
    <lineage>
        <taxon>Bacteria</taxon>
        <taxon>Pseudomonadati</taxon>
        <taxon>Thermodesulfobacteriota</taxon>
        <taxon>Desulfovibrionia</taxon>
        <taxon>Desulfovibrionales</taxon>
        <taxon>Desulfovibrionaceae</taxon>
        <taxon>Desulfovibrio</taxon>
    </lineage>
</organism>
<evidence type="ECO:0000256" key="10">
    <source>
        <dbReference type="RuleBase" id="RU364116"/>
    </source>
</evidence>
<evidence type="ECO:0000313" key="14">
    <source>
        <dbReference type="Proteomes" id="UP000503840"/>
    </source>
</evidence>
<dbReference type="SMART" id="SM00729">
    <property type="entry name" value="Elp3"/>
    <property type="match status" value="1"/>
</dbReference>
<dbReference type="GO" id="GO:0046872">
    <property type="term" value="F:metal ion binding"/>
    <property type="evidence" value="ECO:0007669"/>
    <property type="project" value="UniProtKB-UniRule"/>
</dbReference>
<keyword evidence="10" id="KW-0963">Cytoplasm</keyword>
<evidence type="ECO:0000256" key="9">
    <source>
        <dbReference type="ARBA" id="ARBA00023186"/>
    </source>
</evidence>
<evidence type="ECO:0000313" key="13">
    <source>
        <dbReference type="EMBL" id="GFM31677.1"/>
    </source>
</evidence>
<dbReference type="SFLD" id="SFLDF00288">
    <property type="entry name" value="HemN-like__clustered_with_nucl"/>
    <property type="match status" value="1"/>
</dbReference>
<reference evidence="13 14" key="1">
    <citation type="submission" date="2020-05" db="EMBL/GenBank/DDBJ databases">
        <title>Draft genome sequence of Desulfovibrio sp. strain HN2T.</title>
        <authorList>
            <person name="Ueno A."/>
            <person name="Tamazawa S."/>
            <person name="Tamamura S."/>
            <person name="Murakami T."/>
            <person name="Kiyama T."/>
            <person name="Inomata H."/>
            <person name="Amano Y."/>
            <person name="Miyakawa K."/>
            <person name="Tamaki H."/>
            <person name="Naganuma T."/>
            <person name="Kaneko K."/>
        </authorList>
    </citation>
    <scope>NUCLEOTIDE SEQUENCE [LARGE SCALE GENOMIC DNA]</scope>
    <source>
        <strain evidence="13 14">HN2</strain>
    </source>
</reference>
<keyword evidence="7 10" id="KW-0408">Iron</keyword>
<comment type="similarity">
    <text evidence="2">Belongs to the anaerobic coproporphyrinogen-III oxidase family. HemW subfamily.</text>
</comment>
<proteinExistence type="inferred from homology"/>
<evidence type="ECO:0000256" key="8">
    <source>
        <dbReference type="ARBA" id="ARBA00023014"/>
    </source>
</evidence>
<dbReference type="SFLD" id="SFLDG01082">
    <property type="entry name" value="B12-binding_domain_containing"/>
    <property type="match status" value="1"/>
</dbReference>
<keyword evidence="10" id="KW-0004">4Fe-4S</keyword>
<dbReference type="InterPro" id="IPR006638">
    <property type="entry name" value="Elp3/MiaA/NifB-like_rSAM"/>
</dbReference>
<keyword evidence="5 10" id="KW-0949">S-adenosyl-L-methionine</keyword>
<dbReference type="InterPro" id="IPR010723">
    <property type="entry name" value="HemN_C"/>
</dbReference>
<dbReference type="Proteomes" id="UP000503840">
    <property type="component" value="Unassembled WGS sequence"/>
</dbReference>
<dbReference type="AlphaFoldDB" id="A0A7J0BDD1"/>
<comment type="caution">
    <text evidence="13">The sequence shown here is derived from an EMBL/GenBank/DDBJ whole genome shotgun (WGS) entry which is preliminary data.</text>
</comment>
<evidence type="ECO:0000256" key="6">
    <source>
        <dbReference type="ARBA" id="ARBA00022723"/>
    </source>
</evidence>
<dbReference type="EMBL" id="BLVO01000001">
    <property type="protein sequence ID" value="GFM31677.1"/>
    <property type="molecule type" value="Genomic_DNA"/>
</dbReference>
<evidence type="ECO:0000256" key="11">
    <source>
        <dbReference type="SAM" id="MobiDB-lite"/>
    </source>
</evidence>
<dbReference type="InterPro" id="IPR058240">
    <property type="entry name" value="rSAM_sf"/>
</dbReference>
<keyword evidence="14" id="KW-1185">Reference proteome</keyword>
<name>A0A7J0BDD1_9BACT</name>
<evidence type="ECO:0000256" key="1">
    <source>
        <dbReference type="ARBA" id="ARBA00001966"/>
    </source>
</evidence>
<dbReference type="Gene3D" id="3.20.20.70">
    <property type="entry name" value="Aldolase class I"/>
    <property type="match status" value="1"/>
</dbReference>
<dbReference type="PANTHER" id="PTHR13932:SF5">
    <property type="entry name" value="RADICAL S-ADENOSYL METHIONINE DOMAIN-CONTAINING PROTEIN 1, MITOCHONDRIAL"/>
    <property type="match status" value="1"/>
</dbReference>